<keyword evidence="5" id="KW-0511">Multifunctional enzyme</keyword>
<feature type="binding site" evidence="5">
    <location>
        <position position="188"/>
    </location>
    <ligand>
        <name>substrate</name>
    </ligand>
</feature>
<accession>A0ABV8QLR2</accession>
<evidence type="ECO:0000313" key="7">
    <source>
        <dbReference type="EMBL" id="MFC4261252.1"/>
    </source>
</evidence>
<sequence length="322" mass="35912">MKYNDRIYVAGHNGLVGSALVRLLQKEGYQNIITASSSELDLRDQQAVRAFFAQVQPQYVFLAAAKVGGILANKTYGGDFIYDNLAVQNNVIHESYKSGVTKLLFLGSSCIYPKLSPQPIKEAYLMTGPLEPTNSPYAMAKLAGIEMCKAYNLQYGCKFISVMPTNLYGPGDNYDLANAHVLPALIRKFHEATVNKAPNVTIWGTGTPRREFLHVDDMASACYFLMQHYDDAQNIVNVGCGEDHSIKDMALAIKSITAYEGDLLFDTSKPDGTMQKLLDVQKLQQLGWSYAIDLLSGLKATYKDFKNNYDYYINKQHKNTVH</sequence>
<feature type="site" description="Important for catalytic activity" evidence="5">
    <location>
        <position position="108"/>
    </location>
</feature>
<keyword evidence="3 5" id="KW-0560">Oxidoreductase</keyword>
<feature type="binding site" evidence="5">
    <location>
        <begin position="164"/>
        <end position="167"/>
    </location>
    <ligand>
        <name>NADP(+)</name>
        <dbReference type="ChEBI" id="CHEBI:58349"/>
    </ligand>
</feature>
<dbReference type="InterPro" id="IPR001509">
    <property type="entry name" value="Epimerase_deHydtase"/>
</dbReference>
<keyword evidence="8" id="KW-1185">Reference proteome</keyword>
<evidence type="ECO:0000259" key="6">
    <source>
        <dbReference type="Pfam" id="PF01370"/>
    </source>
</evidence>
<dbReference type="Proteomes" id="UP001595907">
    <property type="component" value="Unassembled WGS sequence"/>
</dbReference>
<feature type="binding site" evidence="5">
    <location>
        <position position="271"/>
    </location>
    <ligand>
        <name>substrate</name>
    </ligand>
</feature>
<evidence type="ECO:0000256" key="1">
    <source>
        <dbReference type="ARBA" id="ARBA00005959"/>
    </source>
</evidence>
<gene>
    <name evidence="5" type="primary">fcl</name>
    <name evidence="7" type="ORF">ACFOWM_00050</name>
</gene>
<evidence type="ECO:0000256" key="2">
    <source>
        <dbReference type="ARBA" id="ARBA00022857"/>
    </source>
</evidence>
<comment type="catalytic activity">
    <reaction evidence="5">
        <text>GDP-beta-L-fucose + NADP(+) = GDP-4-dehydro-alpha-D-rhamnose + NADPH + H(+)</text>
        <dbReference type="Rhea" id="RHEA:18885"/>
        <dbReference type="ChEBI" id="CHEBI:15378"/>
        <dbReference type="ChEBI" id="CHEBI:57273"/>
        <dbReference type="ChEBI" id="CHEBI:57783"/>
        <dbReference type="ChEBI" id="CHEBI:57964"/>
        <dbReference type="ChEBI" id="CHEBI:58349"/>
        <dbReference type="EC" id="1.1.1.271"/>
    </reaction>
</comment>
<feature type="binding site" evidence="5">
    <location>
        <position position="180"/>
    </location>
    <ligand>
        <name>NADP(+)</name>
        <dbReference type="ChEBI" id="CHEBI:58349"/>
    </ligand>
</feature>
<feature type="binding site" evidence="5">
    <location>
        <begin position="11"/>
        <end position="17"/>
    </location>
    <ligand>
        <name>NADP(+)</name>
        <dbReference type="ChEBI" id="CHEBI:58349"/>
    </ligand>
</feature>
<dbReference type="Gene3D" id="3.40.50.720">
    <property type="entry name" value="NAD(P)-binding Rossmann-like Domain"/>
    <property type="match status" value="1"/>
</dbReference>
<proteinExistence type="inferred from homology"/>
<evidence type="ECO:0000256" key="5">
    <source>
        <dbReference type="HAMAP-Rule" id="MF_00956"/>
    </source>
</evidence>
<dbReference type="RefSeq" id="WP_379705250.1">
    <property type="nucleotide sequence ID" value="NZ_JBHSCZ010000001.1"/>
</dbReference>
<organism evidence="7 8">
    <name type="scientific">Ferruginibacter yonginensis</name>
    <dbReference type="NCBI Taxonomy" id="1310416"/>
    <lineage>
        <taxon>Bacteria</taxon>
        <taxon>Pseudomonadati</taxon>
        <taxon>Bacteroidota</taxon>
        <taxon>Chitinophagia</taxon>
        <taxon>Chitinophagales</taxon>
        <taxon>Chitinophagaceae</taxon>
        <taxon>Ferruginibacter</taxon>
    </lineage>
</organism>
<dbReference type="EMBL" id="JBHSCZ010000001">
    <property type="protein sequence ID" value="MFC4261252.1"/>
    <property type="molecule type" value="Genomic_DNA"/>
</dbReference>
<feature type="binding site" evidence="5">
    <location>
        <position position="203"/>
    </location>
    <ligand>
        <name>substrate</name>
    </ligand>
</feature>
<name>A0ABV8QLR2_9BACT</name>
<dbReference type="SUPFAM" id="SSF51735">
    <property type="entry name" value="NAD(P)-binding Rossmann-fold domains"/>
    <property type="match status" value="1"/>
</dbReference>
<comment type="pathway">
    <text evidence="5">Nucleotide-sugar biosynthesis; GDP-L-fucose biosynthesis via de novo pathway; GDP-L-fucose from GDP-alpha-D-mannose: step 2/2.</text>
</comment>
<protein>
    <recommendedName>
        <fullName evidence="5">GDP-L-fucose synthase</fullName>
        <ecNumber evidence="5">1.1.1.271</ecNumber>
    </recommendedName>
    <alternativeName>
        <fullName evidence="5">GDP-4-keto-6-deoxy-D-mannose-3,5-epimerase-4-reductase</fullName>
    </alternativeName>
</protein>
<dbReference type="Pfam" id="PF01370">
    <property type="entry name" value="Epimerase"/>
    <property type="match status" value="1"/>
</dbReference>
<evidence type="ECO:0000256" key="4">
    <source>
        <dbReference type="ARBA" id="ARBA00023235"/>
    </source>
</evidence>
<evidence type="ECO:0000313" key="8">
    <source>
        <dbReference type="Proteomes" id="UP001595907"/>
    </source>
</evidence>
<dbReference type="PANTHER" id="PTHR43238">
    <property type="entry name" value="GDP-L-FUCOSE SYNTHASE"/>
    <property type="match status" value="1"/>
</dbReference>
<dbReference type="CDD" id="cd05239">
    <property type="entry name" value="GDP_FS_SDR_e"/>
    <property type="match status" value="1"/>
</dbReference>
<feature type="binding site" evidence="5">
    <location>
        <position position="210"/>
    </location>
    <ligand>
        <name>substrate</name>
    </ligand>
</feature>
<reference evidence="8" key="1">
    <citation type="journal article" date="2019" name="Int. J. Syst. Evol. Microbiol.">
        <title>The Global Catalogue of Microorganisms (GCM) 10K type strain sequencing project: providing services to taxonomists for standard genome sequencing and annotation.</title>
        <authorList>
            <consortium name="The Broad Institute Genomics Platform"/>
            <consortium name="The Broad Institute Genome Sequencing Center for Infectious Disease"/>
            <person name="Wu L."/>
            <person name="Ma J."/>
        </authorList>
    </citation>
    <scope>NUCLEOTIDE SEQUENCE [LARGE SCALE GENOMIC DNA]</scope>
    <source>
        <strain evidence="8">CECT 8289</strain>
    </source>
</reference>
<feature type="active site" description="Proton donor/acceptor" evidence="5">
    <location>
        <position position="137"/>
    </location>
</feature>
<feature type="domain" description="NAD-dependent epimerase/dehydratase" evidence="6">
    <location>
        <begin position="7"/>
        <end position="239"/>
    </location>
</feature>
<dbReference type="EC" id="1.1.1.271" evidence="5"/>
<dbReference type="InterPro" id="IPR028614">
    <property type="entry name" value="GDP_fucose/colitose_synth"/>
</dbReference>
<evidence type="ECO:0000256" key="3">
    <source>
        <dbReference type="ARBA" id="ARBA00023002"/>
    </source>
</evidence>
<dbReference type="PANTHER" id="PTHR43238:SF1">
    <property type="entry name" value="GDP-L-FUCOSE SYNTHASE"/>
    <property type="match status" value="1"/>
</dbReference>
<keyword evidence="2 5" id="KW-0521">NADP</keyword>
<keyword evidence="4 5" id="KW-0413">Isomerase</keyword>
<dbReference type="HAMAP" id="MF_00956">
    <property type="entry name" value="GDP_fucose_synth"/>
    <property type="match status" value="1"/>
</dbReference>
<feature type="binding site" evidence="5">
    <location>
        <position position="141"/>
    </location>
    <ligand>
        <name>NADP(+)</name>
        <dbReference type="ChEBI" id="CHEBI:58349"/>
    </ligand>
</feature>
<comment type="caution">
    <text evidence="7">The sequence shown here is derived from an EMBL/GenBank/DDBJ whole genome shotgun (WGS) entry which is preliminary data.</text>
</comment>
<comment type="function">
    <text evidence="5">Catalyzes the two-step NADP-dependent conversion of GDP-4-dehydro-6-deoxy-D-mannose to GDP-fucose, involving an epimerase and a reductase reaction.</text>
</comment>
<dbReference type="Gene3D" id="3.90.25.10">
    <property type="entry name" value="UDP-galactose 4-epimerase, domain 1"/>
    <property type="match status" value="1"/>
</dbReference>
<feature type="site" description="Important for catalytic activity" evidence="5">
    <location>
        <position position="110"/>
    </location>
</feature>
<dbReference type="InterPro" id="IPR036291">
    <property type="entry name" value="NAD(P)-bd_dom_sf"/>
</dbReference>
<feature type="binding site" evidence="5">
    <location>
        <begin position="106"/>
        <end position="109"/>
    </location>
    <ligand>
        <name>NADP(+)</name>
        <dbReference type="ChEBI" id="CHEBI:58349"/>
    </ligand>
</feature>
<comment type="similarity">
    <text evidence="1 5">Belongs to the NAD(P)-dependent epimerase/dehydratase family. Fucose synthase subfamily.</text>
</comment>